<dbReference type="EMBL" id="BLAL01000087">
    <property type="protein sequence ID" value="GES85038.1"/>
    <property type="molecule type" value="Genomic_DNA"/>
</dbReference>
<accession>A0A8H3QMC1</accession>
<proteinExistence type="predicted"/>
<organism evidence="2 3">
    <name type="scientific">Rhizophagus clarus</name>
    <dbReference type="NCBI Taxonomy" id="94130"/>
    <lineage>
        <taxon>Eukaryota</taxon>
        <taxon>Fungi</taxon>
        <taxon>Fungi incertae sedis</taxon>
        <taxon>Mucoromycota</taxon>
        <taxon>Glomeromycotina</taxon>
        <taxon>Glomeromycetes</taxon>
        <taxon>Glomerales</taxon>
        <taxon>Glomeraceae</taxon>
        <taxon>Rhizophagus</taxon>
    </lineage>
</organism>
<feature type="domain" description="BTB" evidence="1">
    <location>
        <begin position="23"/>
        <end position="50"/>
    </location>
</feature>
<evidence type="ECO:0000313" key="2">
    <source>
        <dbReference type="EMBL" id="GES85038.1"/>
    </source>
</evidence>
<protein>
    <recommendedName>
        <fullName evidence="1">BTB domain-containing protein</fullName>
    </recommendedName>
</protein>
<dbReference type="SUPFAM" id="SSF54695">
    <property type="entry name" value="POZ domain"/>
    <property type="match status" value="1"/>
</dbReference>
<dbReference type="AlphaFoldDB" id="A0A8H3QMC1"/>
<evidence type="ECO:0000259" key="1">
    <source>
        <dbReference type="PROSITE" id="PS50097"/>
    </source>
</evidence>
<dbReference type="OrthoDB" id="2434274at2759"/>
<dbReference type="InterPro" id="IPR000210">
    <property type="entry name" value="BTB/POZ_dom"/>
</dbReference>
<dbReference type="Pfam" id="PF00651">
    <property type="entry name" value="BTB"/>
    <property type="match status" value="1"/>
</dbReference>
<dbReference type="Gene3D" id="3.30.710.10">
    <property type="entry name" value="Potassium Channel Kv1.1, Chain A"/>
    <property type="match status" value="1"/>
</dbReference>
<reference evidence="2" key="1">
    <citation type="submission" date="2019-10" db="EMBL/GenBank/DDBJ databases">
        <title>Conservation and host-specific expression of non-tandemly repeated heterogenous ribosome RNA gene in arbuscular mycorrhizal fungi.</title>
        <authorList>
            <person name="Maeda T."/>
            <person name="Kobayashi Y."/>
            <person name="Nakagawa T."/>
            <person name="Ezawa T."/>
            <person name="Yamaguchi K."/>
            <person name="Bino T."/>
            <person name="Nishimoto Y."/>
            <person name="Shigenobu S."/>
            <person name="Kawaguchi M."/>
        </authorList>
    </citation>
    <scope>NUCLEOTIDE SEQUENCE</scope>
    <source>
        <strain evidence="2">HR1</strain>
    </source>
</reference>
<sequence length="103" mass="12208">MSFESLQDTANDYEKLLNSNEEYDVIIYADSDNREIHAHSLVLSTRSQYFPQHSLRNPVDEIKIQKLTSYIQEYLIKNKDRYIQQNTLETLEKIYQNNAFTGL</sequence>
<comment type="caution">
    <text evidence="2">The sequence shown here is derived from an EMBL/GenBank/DDBJ whole genome shotgun (WGS) entry which is preliminary data.</text>
</comment>
<evidence type="ECO:0000313" key="3">
    <source>
        <dbReference type="Proteomes" id="UP000615446"/>
    </source>
</evidence>
<name>A0A8H3QMC1_9GLOM</name>
<dbReference type="Proteomes" id="UP000615446">
    <property type="component" value="Unassembled WGS sequence"/>
</dbReference>
<dbReference type="InterPro" id="IPR011333">
    <property type="entry name" value="SKP1/BTB/POZ_sf"/>
</dbReference>
<gene>
    <name evidence="2" type="ORF">RCL2_001212700</name>
</gene>
<dbReference type="PROSITE" id="PS50097">
    <property type="entry name" value="BTB"/>
    <property type="match status" value="1"/>
</dbReference>